<accession>A0AAV5BK80</accession>
<comment type="caution">
    <text evidence="1">The sequence shown here is derived from an EMBL/GenBank/DDBJ whole genome shotgun (WGS) entry which is preliminary data.</text>
</comment>
<protein>
    <submittedName>
        <fullName evidence="1">Uncharacterized protein</fullName>
    </submittedName>
</protein>
<evidence type="ECO:0000313" key="2">
    <source>
        <dbReference type="Proteomes" id="UP001054889"/>
    </source>
</evidence>
<organism evidence="1 2">
    <name type="scientific">Eleusine coracana subsp. coracana</name>
    <dbReference type="NCBI Taxonomy" id="191504"/>
    <lineage>
        <taxon>Eukaryota</taxon>
        <taxon>Viridiplantae</taxon>
        <taxon>Streptophyta</taxon>
        <taxon>Embryophyta</taxon>
        <taxon>Tracheophyta</taxon>
        <taxon>Spermatophyta</taxon>
        <taxon>Magnoliopsida</taxon>
        <taxon>Liliopsida</taxon>
        <taxon>Poales</taxon>
        <taxon>Poaceae</taxon>
        <taxon>PACMAD clade</taxon>
        <taxon>Chloridoideae</taxon>
        <taxon>Cynodonteae</taxon>
        <taxon>Eleusininae</taxon>
        <taxon>Eleusine</taxon>
    </lineage>
</organism>
<sequence length="115" mass="12468">MAPHPQRCDVLSAFHVAGHLHVPRRRASDTSRILGLGITPCASDTATPVALDLTAPVSLGRDLVPQAPIQYACPWTGHGSPLPFLQKERNNLCCFLCLVNLLLHQLGNRILTSLN</sequence>
<reference evidence="1" key="2">
    <citation type="submission" date="2021-12" db="EMBL/GenBank/DDBJ databases">
        <title>Resequencing data analysis of finger millet.</title>
        <authorList>
            <person name="Hatakeyama M."/>
            <person name="Aluri S."/>
            <person name="Balachadran M.T."/>
            <person name="Sivarajan S.R."/>
            <person name="Poveda L."/>
            <person name="Shimizu-Inatsugi R."/>
            <person name="Schlapbach R."/>
            <person name="Sreeman S.M."/>
            <person name="Shimizu K.K."/>
        </authorList>
    </citation>
    <scope>NUCLEOTIDE SEQUENCE</scope>
</reference>
<gene>
    <name evidence="1" type="primary">ga02716</name>
    <name evidence="1" type="ORF">PR202_ga02716</name>
</gene>
<dbReference type="Proteomes" id="UP001054889">
    <property type="component" value="Unassembled WGS sequence"/>
</dbReference>
<keyword evidence="2" id="KW-1185">Reference proteome</keyword>
<evidence type="ECO:0000313" key="1">
    <source>
        <dbReference type="EMBL" id="GJM86821.1"/>
    </source>
</evidence>
<dbReference type="AlphaFoldDB" id="A0AAV5BK80"/>
<name>A0AAV5BK80_ELECO</name>
<reference evidence="1" key="1">
    <citation type="journal article" date="2018" name="DNA Res.">
        <title>Multiple hybrid de novo genome assembly of finger millet, an orphan allotetraploid crop.</title>
        <authorList>
            <person name="Hatakeyama M."/>
            <person name="Aluri S."/>
            <person name="Balachadran M.T."/>
            <person name="Sivarajan S.R."/>
            <person name="Patrignani A."/>
            <person name="Gruter S."/>
            <person name="Poveda L."/>
            <person name="Shimizu-Inatsugi R."/>
            <person name="Baeten J."/>
            <person name="Francoijs K.J."/>
            <person name="Nataraja K.N."/>
            <person name="Reddy Y.A.N."/>
            <person name="Phadnis S."/>
            <person name="Ravikumar R.L."/>
            <person name="Schlapbach R."/>
            <person name="Sreeman S.M."/>
            <person name="Shimizu K.K."/>
        </authorList>
    </citation>
    <scope>NUCLEOTIDE SEQUENCE</scope>
</reference>
<proteinExistence type="predicted"/>
<dbReference type="EMBL" id="BQKI01000001">
    <property type="protein sequence ID" value="GJM86821.1"/>
    <property type="molecule type" value="Genomic_DNA"/>
</dbReference>